<dbReference type="STRING" id="4072.A0A2G2YYP1"/>
<dbReference type="Pfam" id="PF12796">
    <property type="entry name" value="Ank_2"/>
    <property type="match status" value="1"/>
</dbReference>
<name>A0A2G2YYP1_CAPAN</name>
<accession>A0A2G2YYP1</accession>
<dbReference type="EMBL" id="AYRZ02000008">
    <property type="protein sequence ID" value="PHT74887.1"/>
    <property type="molecule type" value="Genomic_DNA"/>
</dbReference>
<dbReference type="InterPro" id="IPR036770">
    <property type="entry name" value="Ankyrin_rpt-contain_sf"/>
</dbReference>
<proteinExistence type="predicted"/>
<evidence type="ECO:0000313" key="3">
    <source>
        <dbReference type="EMBL" id="PHT74887.1"/>
    </source>
</evidence>
<keyword evidence="2" id="KW-0732">Signal</keyword>
<feature type="chain" id="PRO_5013821089" evidence="2">
    <location>
        <begin position="21"/>
        <end position="143"/>
    </location>
</feature>
<dbReference type="InterPro" id="IPR051616">
    <property type="entry name" value="Cul2-RING_E3_ligase_SR"/>
</dbReference>
<comment type="caution">
    <text evidence="3">The sequence shown here is derived from an EMBL/GenBank/DDBJ whole genome shotgun (WGS) entry which is preliminary data.</text>
</comment>
<dbReference type="SMR" id="A0A2G2YYP1"/>
<feature type="signal peptide" evidence="2">
    <location>
        <begin position="1"/>
        <end position="20"/>
    </location>
</feature>
<keyword evidence="1" id="KW-0040">ANK repeat</keyword>
<reference evidence="3 4" key="2">
    <citation type="journal article" date="2017" name="Genome Biol.">
        <title>New reference genome sequences of hot pepper reveal the massive evolution of plant disease-resistance genes by retroduplication.</title>
        <authorList>
            <person name="Kim S."/>
            <person name="Park J."/>
            <person name="Yeom S.I."/>
            <person name="Kim Y.M."/>
            <person name="Seo E."/>
            <person name="Kim K.T."/>
            <person name="Kim M.S."/>
            <person name="Lee J.M."/>
            <person name="Cheong K."/>
            <person name="Shin H.S."/>
            <person name="Kim S.B."/>
            <person name="Han K."/>
            <person name="Lee J."/>
            <person name="Park M."/>
            <person name="Lee H.A."/>
            <person name="Lee H.Y."/>
            <person name="Lee Y."/>
            <person name="Oh S."/>
            <person name="Lee J.H."/>
            <person name="Choi E."/>
            <person name="Choi E."/>
            <person name="Lee S.E."/>
            <person name="Jeon J."/>
            <person name="Kim H."/>
            <person name="Choi G."/>
            <person name="Song H."/>
            <person name="Lee J."/>
            <person name="Lee S.C."/>
            <person name="Kwon J.K."/>
            <person name="Lee H.Y."/>
            <person name="Koo N."/>
            <person name="Hong Y."/>
            <person name="Kim R.W."/>
            <person name="Kang W.H."/>
            <person name="Huh J.H."/>
            <person name="Kang B.C."/>
            <person name="Yang T.J."/>
            <person name="Lee Y.H."/>
            <person name="Bennetzen J.L."/>
            <person name="Choi D."/>
        </authorList>
    </citation>
    <scope>NUCLEOTIDE SEQUENCE [LARGE SCALE GENOMIC DNA]</scope>
    <source>
        <strain evidence="4">cv. CM334</strain>
    </source>
</reference>
<gene>
    <name evidence="3" type="ORF">T459_22164</name>
</gene>
<dbReference type="PROSITE" id="PS50297">
    <property type="entry name" value="ANK_REP_REGION"/>
    <property type="match status" value="1"/>
</dbReference>
<reference evidence="3 4" key="1">
    <citation type="journal article" date="2014" name="Nat. Genet.">
        <title>Genome sequence of the hot pepper provides insights into the evolution of pungency in Capsicum species.</title>
        <authorList>
            <person name="Kim S."/>
            <person name="Park M."/>
            <person name="Yeom S.I."/>
            <person name="Kim Y.M."/>
            <person name="Lee J.M."/>
            <person name="Lee H.A."/>
            <person name="Seo E."/>
            <person name="Choi J."/>
            <person name="Cheong K."/>
            <person name="Kim K.T."/>
            <person name="Jung K."/>
            <person name="Lee G.W."/>
            <person name="Oh S.K."/>
            <person name="Bae C."/>
            <person name="Kim S.B."/>
            <person name="Lee H.Y."/>
            <person name="Kim S.Y."/>
            <person name="Kim M.S."/>
            <person name="Kang B.C."/>
            <person name="Jo Y.D."/>
            <person name="Yang H.B."/>
            <person name="Jeong H.J."/>
            <person name="Kang W.H."/>
            <person name="Kwon J.K."/>
            <person name="Shin C."/>
            <person name="Lim J.Y."/>
            <person name="Park J.H."/>
            <person name="Huh J.H."/>
            <person name="Kim J.S."/>
            <person name="Kim B.D."/>
            <person name="Cohen O."/>
            <person name="Paran I."/>
            <person name="Suh M.C."/>
            <person name="Lee S.B."/>
            <person name="Kim Y.K."/>
            <person name="Shin Y."/>
            <person name="Noh S.J."/>
            <person name="Park J."/>
            <person name="Seo Y.S."/>
            <person name="Kwon S.Y."/>
            <person name="Kim H.A."/>
            <person name="Park J.M."/>
            <person name="Kim H.J."/>
            <person name="Choi S.B."/>
            <person name="Bosland P.W."/>
            <person name="Reeves G."/>
            <person name="Jo S.H."/>
            <person name="Lee B.W."/>
            <person name="Cho H.T."/>
            <person name="Choi H.S."/>
            <person name="Lee M.S."/>
            <person name="Yu Y."/>
            <person name="Do Choi Y."/>
            <person name="Park B.S."/>
            <person name="van Deynze A."/>
            <person name="Ashrafi H."/>
            <person name="Hill T."/>
            <person name="Kim W.T."/>
            <person name="Pai H.S."/>
            <person name="Ahn H.K."/>
            <person name="Yeam I."/>
            <person name="Giovannoni J.J."/>
            <person name="Rose J.K."/>
            <person name="Sorensen I."/>
            <person name="Lee S.J."/>
            <person name="Kim R.W."/>
            <person name="Choi I.Y."/>
            <person name="Choi B.S."/>
            <person name="Lim J.S."/>
            <person name="Lee Y.H."/>
            <person name="Choi D."/>
        </authorList>
    </citation>
    <scope>NUCLEOTIDE SEQUENCE [LARGE SCALE GENOMIC DNA]</scope>
    <source>
        <strain evidence="4">cv. CM334</strain>
    </source>
</reference>
<dbReference type="PANTHER" id="PTHR46224">
    <property type="entry name" value="ANKYRIN REPEAT FAMILY PROTEIN"/>
    <property type="match status" value="1"/>
</dbReference>
<keyword evidence="4" id="KW-1185">Reference proteome</keyword>
<dbReference type="AlphaFoldDB" id="A0A2G2YYP1"/>
<feature type="repeat" description="ANK" evidence="1">
    <location>
        <begin position="91"/>
        <end position="123"/>
    </location>
</feature>
<dbReference type="Proteomes" id="UP000222542">
    <property type="component" value="Unassembled WGS sequence"/>
</dbReference>
<dbReference type="Gene3D" id="1.25.40.20">
    <property type="entry name" value="Ankyrin repeat-containing domain"/>
    <property type="match status" value="1"/>
</dbReference>
<dbReference type="PROSITE" id="PS50088">
    <property type="entry name" value="ANK_REPEAT"/>
    <property type="match status" value="1"/>
</dbReference>
<dbReference type="SUPFAM" id="SSF48403">
    <property type="entry name" value="Ankyrin repeat"/>
    <property type="match status" value="1"/>
</dbReference>
<dbReference type="PANTHER" id="PTHR46224:SF6">
    <property type="entry name" value="ANKYRIN REPEAT FAMILY PROTEIN"/>
    <property type="match status" value="1"/>
</dbReference>
<evidence type="ECO:0000256" key="1">
    <source>
        <dbReference type="PROSITE-ProRule" id="PRU00023"/>
    </source>
</evidence>
<dbReference type="Gramene" id="PHT74887">
    <property type="protein sequence ID" value="PHT74887"/>
    <property type="gene ID" value="T459_22164"/>
</dbReference>
<protein>
    <submittedName>
        <fullName evidence="3">Uncharacterized protein</fullName>
    </submittedName>
</protein>
<organism evidence="3 4">
    <name type="scientific">Capsicum annuum</name>
    <name type="common">Capsicum pepper</name>
    <dbReference type="NCBI Taxonomy" id="4072"/>
    <lineage>
        <taxon>Eukaryota</taxon>
        <taxon>Viridiplantae</taxon>
        <taxon>Streptophyta</taxon>
        <taxon>Embryophyta</taxon>
        <taxon>Tracheophyta</taxon>
        <taxon>Spermatophyta</taxon>
        <taxon>Magnoliopsida</taxon>
        <taxon>eudicotyledons</taxon>
        <taxon>Gunneridae</taxon>
        <taxon>Pentapetalae</taxon>
        <taxon>asterids</taxon>
        <taxon>lamiids</taxon>
        <taxon>Solanales</taxon>
        <taxon>Solanaceae</taxon>
        <taxon>Solanoideae</taxon>
        <taxon>Capsiceae</taxon>
        <taxon>Capsicum</taxon>
    </lineage>
</organism>
<dbReference type="SMART" id="SM00248">
    <property type="entry name" value="ANK"/>
    <property type="match status" value="2"/>
</dbReference>
<dbReference type="InterPro" id="IPR002110">
    <property type="entry name" value="Ankyrin_rpt"/>
</dbReference>
<sequence length="143" mass="15688">MWRLLWAFISWACFREKVQKFLEAACSGDVELFKKLAKQLDDGKGLAGTVADVKDANKRGALIFAAREGKTEFCKYLVEELKIDVNEKDEEGETPVLHAARHGHTATVQYLIEQGADPATPSASGATALHHAAGNGRLFLFVN</sequence>
<dbReference type="OMA" id="KANCHAG"/>
<evidence type="ECO:0000313" key="4">
    <source>
        <dbReference type="Proteomes" id="UP000222542"/>
    </source>
</evidence>
<evidence type="ECO:0000256" key="2">
    <source>
        <dbReference type="SAM" id="SignalP"/>
    </source>
</evidence>